<protein>
    <submittedName>
        <fullName evidence="1">Uncharacterized protein</fullName>
    </submittedName>
</protein>
<accession>A0A645IPX7</accession>
<reference evidence="1" key="1">
    <citation type="submission" date="2019-08" db="EMBL/GenBank/DDBJ databases">
        <authorList>
            <person name="Kucharzyk K."/>
            <person name="Murdoch R.W."/>
            <person name="Higgins S."/>
            <person name="Loffler F."/>
        </authorList>
    </citation>
    <scope>NUCLEOTIDE SEQUENCE</scope>
</reference>
<evidence type="ECO:0000313" key="1">
    <source>
        <dbReference type="EMBL" id="MPN53408.1"/>
    </source>
</evidence>
<dbReference type="AlphaFoldDB" id="A0A645IPX7"/>
<gene>
    <name evidence="1" type="ORF">SDC9_201072</name>
</gene>
<sequence>MAARAFPVGLAHVLHVHRGDAAGLLRIEMDGEHLHRVAEPVWLGKALVVDLRFRAGVIGQQHAIERATAAGVDFDRDGWLATALARAAGCKQPGCGAGEQEAAAVDAGVMSAHGILRD</sequence>
<organism evidence="1">
    <name type="scientific">bioreactor metagenome</name>
    <dbReference type="NCBI Taxonomy" id="1076179"/>
    <lineage>
        <taxon>unclassified sequences</taxon>
        <taxon>metagenomes</taxon>
        <taxon>ecological metagenomes</taxon>
    </lineage>
</organism>
<proteinExistence type="predicted"/>
<comment type="caution">
    <text evidence="1">The sequence shown here is derived from an EMBL/GenBank/DDBJ whole genome shotgun (WGS) entry which is preliminary data.</text>
</comment>
<name>A0A645IPX7_9ZZZZ</name>
<dbReference type="EMBL" id="VSSQ01120509">
    <property type="protein sequence ID" value="MPN53408.1"/>
    <property type="molecule type" value="Genomic_DNA"/>
</dbReference>